<dbReference type="InterPro" id="IPR000160">
    <property type="entry name" value="GGDEF_dom"/>
</dbReference>
<protein>
    <recommendedName>
        <fullName evidence="8">Diguanylate cyclase</fullName>
    </recommendedName>
</protein>
<dbReference type="SUPFAM" id="SSF55781">
    <property type="entry name" value="GAF domain-like"/>
    <property type="match status" value="2"/>
</dbReference>
<dbReference type="SMART" id="SM00065">
    <property type="entry name" value="GAF"/>
    <property type="match status" value="1"/>
</dbReference>
<dbReference type="Pfam" id="PF13185">
    <property type="entry name" value="GAF_2"/>
    <property type="match status" value="2"/>
</dbReference>
<dbReference type="Pfam" id="PF00990">
    <property type="entry name" value="GGDEF"/>
    <property type="match status" value="1"/>
</dbReference>
<dbReference type="InterPro" id="IPR013767">
    <property type="entry name" value="PAS_fold"/>
</dbReference>
<dbReference type="InterPro" id="IPR001633">
    <property type="entry name" value="EAL_dom"/>
</dbReference>
<dbReference type="GO" id="GO:0071111">
    <property type="term" value="F:cyclic-guanylate-specific phosphodiesterase activity"/>
    <property type="evidence" value="ECO:0007669"/>
    <property type="project" value="UniProtKB-EC"/>
</dbReference>
<feature type="domain" description="PAS" evidence="2">
    <location>
        <begin position="305"/>
        <end position="350"/>
    </location>
</feature>
<dbReference type="SMART" id="SM00091">
    <property type="entry name" value="PAS"/>
    <property type="match status" value="1"/>
</dbReference>
<dbReference type="PANTHER" id="PTHR44757">
    <property type="entry name" value="DIGUANYLATE CYCLASE DGCP"/>
    <property type="match status" value="1"/>
</dbReference>
<dbReference type="GO" id="GO:0071732">
    <property type="term" value="P:cellular response to nitric oxide"/>
    <property type="evidence" value="ECO:0007669"/>
    <property type="project" value="UniProtKB-ARBA"/>
</dbReference>
<feature type="domain" description="EAL" evidence="4">
    <location>
        <begin position="603"/>
        <end position="857"/>
    </location>
</feature>
<evidence type="ECO:0000313" key="7">
    <source>
        <dbReference type="Proteomes" id="UP000006697"/>
    </source>
</evidence>
<dbReference type="InterPro" id="IPR000014">
    <property type="entry name" value="PAS"/>
</dbReference>
<dbReference type="eggNOG" id="COG5001">
    <property type="taxonomic scope" value="Bacteria"/>
</dbReference>
<dbReference type="InterPro" id="IPR029787">
    <property type="entry name" value="Nucleotide_cyclase"/>
</dbReference>
<reference evidence="6 7" key="1">
    <citation type="journal article" date="2007" name="PLoS Genet.">
        <title>A tale of two oxidation states: bacterial colonization of arsenic-rich environments.</title>
        <authorList>
            <person name="Muller D."/>
            <person name="Medigue C."/>
            <person name="Koechler S."/>
            <person name="Barbe V."/>
            <person name="Barakat M."/>
            <person name="Talla E."/>
            <person name="Bonnefoy V."/>
            <person name="Krin E."/>
            <person name="Arsene-Ploetze F."/>
            <person name="Carapito C."/>
            <person name="Chandler M."/>
            <person name="Cournoyer B."/>
            <person name="Cruveiller S."/>
            <person name="Dossat C."/>
            <person name="Duval S."/>
            <person name="Heymann M."/>
            <person name="Leize E."/>
            <person name="Lieutaud A."/>
            <person name="Lievremont D."/>
            <person name="Makita Y."/>
            <person name="Mangenot S."/>
            <person name="Nitschke W."/>
            <person name="Ortet P."/>
            <person name="Perdrial N."/>
            <person name="Schoepp B."/>
            <person name="Siguier N."/>
            <person name="Simeonova D.D."/>
            <person name="Rouy Z."/>
            <person name="Segurens B."/>
            <person name="Turlin E."/>
            <person name="Vallenet D."/>
            <person name="Van Dorsselaer A."/>
            <person name="Weiss S."/>
            <person name="Weissenbach J."/>
            <person name="Lett M.C."/>
            <person name="Danchin A."/>
            <person name="Bertin P.N."/>
        </authorList>
    </citation>
    <scope>NUCLEOTIDE SEQUENCE [LARGE SCALE GENOMIC DNA]</scope>
    <source>
        <strain evidence="7">ULPAs1</strain>
    </source>
</reference>
<dbReference type="CDD" id="cd01948">
    <property type="entry name" value="EAL"/>
    <property type="match status" value="1"/>
</dbReference>
<dbReference type="SMART" id="SM00052">
    <property type="entry name" value="EAL"/>
    <property type="match status" value="1"/>
</dbReference>
<dbReference type="CDD" id="cd01949">
    <property type="entry name" value="GGDEF"/>
    <property type="match status" value="1"/>
</dbReference>
<dbReference type="InterPro" id="IPR035965">
    <property type="entry name" value="PAS-like_dom_sf"/>
</dbReference>
<dbReference type="eggNOG" id="COG2203">
    <property type="taxonomic scope" value="Bacteria"/>
</dbReference>
<dbReference type="Gene3D" id="3.30.450.20">
    <property type="entry name" value="PAS domain"/>
    <property type="match status" value="1"/>
</dbReference>
<dbReference type="NCBIfam" id="TIGR00254">
    <property type="entry name" value="GGDEF"/>
    <property type="match status" value="1"/>
</dbReference>
<dbReference type="SUPFAM" id="SSF141868">
    <property type="entry name" value="EAL domain-like"/>
    <property type="match status" value="1"/>
</dbReference>
<dbReference type="PROSITE" id="PS50887">
    <property type="entry name" value="GGDEF"/>
    <property type="match status" value="1"/>
</dbReference>
<dbReference type="Gene3D" id="3.20.20.450">
    <property type="entry name" value="EAL domain"/>
    <property type="match status" value="1"/>
</dbReference>
<dbReference type="InterPro" id="IPR029016">
    <property type="entry name" value="GAF-like_dom_sf"/>
</dbReference>
<dbReference type="FunFam" id="3.30.70.270:FF:000001">
    <property type="entry name" value="Diguanylate cyclase domain protein"/>
    <property type="match status" value="1"/>
</dbReference>
<evidence type="ECO:0000256" key="1">
    <source>
        <dbReference type="ARBA" id="ARBA00051114"/>
    </source>
</evidence>
<dbReference type="CDD" id="cd00130">
    <property type="entry name" value="PAS"/>
    <property type="match status" value="1"/>
</dbReference>
<evidence type="ECO:0008006" key="8">
    <source>
        <dbReference type="Google" id="ProtNLM"/>
    </source>
</evidence>
<evidence type="ECO:0000313" key="6">
    <source>
        <dbReference type="EMBL" id="CAL61504.1"/>
    </source>
</evidence>
<evidence type="ECO:0000259" key="2">
    <source>
        <dbReference type="PROSITE" id="PS50112"/>
    </source>
</evidence>
<keyword evidence="7" id="KW-1185">Reference proteome</keyword>
<dbReference type="InterPro" id="IPR003018">
    <property type="entry name" value="GAF"/>
</dbReference>
<gene>
    <name evidence="6" type="ordered locus">HEAR1331</name>
</gene>
<dbReference type="Gene3D" id="3.30.70.270">
    <property type="match status" value="1"/>
</dbReference>
<feature type="domain" description="PAC" evidence="3">
    <location>
        <begin position="376"/>
        <end position="430"/>
    </location>
</feature>
<dbReference type="PROSITE" id="PS50883">
    <property type="entry name" value="EAL"/>
    <property type="match status" value="1"/>
</dbReference>
<comment type="catalytic activity">
    <reaction evidence="1">
        <text>3',3'-c-di-GMP + H2O = 5'-phosphoguanylyl(3'-&gt;5')guanosine + H(+)</text>
        <dbReference type="Rhea" id="RHEA:24902"/>
        <dbReference type="ChEBI" id="CHEBI:15377"/>
        <dbReference type="ChEBI" id="CHEBI:15378"/>
        <dbReference type="ChEBI" id="CHEBI:58754"/>
        <dbReference type="ChEBI" id="CHEBI:58805"/>
        <dbReference type="EC" id="3.1.4.52"/>
    </reaction>
    <physiologicalReaction direction="left-to-right" evidence="1">
        <dbReference type="Rhea" id="RHEA:24903"/>
    </physiologicalReaction>
</comment>
<dbReference type="PANTHER" id="PTHR44757:SF2">
    <property type="entry name" value="BIOFILM ARCHITECTURE MAINTENANCE PROTEIN MBAA"/>
    <property type="match status" value="1"/>
</dbReference>
<dbReference type="FunFam" id="3.20.20.450:FF:000001">
    <property type="entry name" value="Cyclic di-GMP phosphodiesterase yahA"/>
    <property type="match status" value="1"/>
</dbReference>
<dbReference type="EMBL" id="CU207211">
    <property type="protein sequence ID" value="CAL61504.1"/>
    <property type="molecule type" value="Genomic_DNA"/>
</dbReference>
<dbReference type="AlphaFoldDB" id="A4G4R7"/>
<dbReference type="PROSITE" id="PS50113">
    <property type="entry name" value="PAC"/>
    <property type="match status" value="1"/>
</dbReference>
<proteinExistence type="predicted"/>
<dbReference type="PROSITE" id="PS50112">
    <property type="entry name" value="PAS"/>
    <property type="match status" value="1"/>
</dbReference>
<dbReference type="Pfam" id="PF00563">
    <property type="entry name" value="EAL"/>
    <property type="match status" value="1"/>
</dbReference>
<dbReference type="HOGENOM" id="CLU_000445_70_34_4"/>
<name>A4G4R7_HERAR</name>
<dbReference type="Gene3D" id="3.30.450.40">
    <property type="match status" value="2"/>
</dbReference>
<feature type="domain" description="GGDEF" evidence="5">
    <location>
        <begin position="462"/>
        <end position="594"/>
    </location>
</feature>
<dbReference type="Pfam" id="PF00989">
    <property type="entry name" value="PAS"/>
    <property type="match status" value="1"/>
</dbReference>
<evidence type="ECO:0000259" key="5">
    <source>
        <dbReference type="PROSITE" id="PS50887"/>
    </source>
</evidence>
<dbReference type="SUPFAM" id="SSF55785">
    <property type="entry name" value="PYP-like sensor domain (PAS domain)"/>
    <property type="match status" value="1"/>
</dbReference>
<evidence type="ECO:0000259" key="3">
    <source>
        <dbReference type="PROSITE" id="PS50113"/>
    </source>
</evidence>
<dbReference type="SMART" id="SM00086">
    <property type="entry name" value="PAC"/>
    <property type="match status" value="1"/>
</dbReference>
<sequence>MAFITLLDGDRQNLIPVTCYGSGTEYLEHLHISVEENSSHGHGPSGIAFREDRPFWCQDFQQNPATLPWRSLASRFGWQACAALPLHKNGAVIGTLNLNADAINAFDDIAQNLLCQLTIDIDHALARFELESERRQSLKMKTLRVFMLELITSELPLPDILVNVVRQFEQLIPGSMCSIMLHDKDNKRLRLGAAPSLPTSYITTLDCMPLSPDGGCVNAVINGVRTIATDIANDPNWGKFRQQAKEMGIGACCSEPIFSASAQILGALTVYHREPFQPSESDLQLLETATHFLAIAIERKQSEVFMRKLSQAVEQSSNAIIITDLNGTIEYANTTFSTNTGYALHDIIGKKPNMHKSGKTSRATYADMWAHLGRGESWQGEFINRRHNGEERIDLVRVSPVREADGRITHYLAIEEDITNQKNAQARIESLAHFDVLTGLPNRALLDERAQRALRLAEEDQATLAVMFLDLDHFKNINDTLGHNLGDTLLVELAQRLRAVLRRDDTLSRLGGDEFVLLLPGANRESAKKIAQELMRAINEPYRIGSHELNVMASIGIAVYPADGMDFETLCKNADVAMYRAKQEGRNAYRSFTQEMQAYSTRYLQVLNALRQAIAQEQLHVHYQPQISLISGDVIGAEALLRWHHPELGNISPAEFIPIAEESGLILQIGEWVLRVAVAQAKKWHQLGLDKLIIAVNLSAVQFRHAGLPNLVMQILKEEDFPPQYLELELTEGVAMHDPQGAIAMMNSLHERGVRMSIDDFGTGYSSLSYLKQFKAYKLKIDQSFVRDISTDAEDKAIVSAIIGMAKNLGLQTIAEGVETAEQQAFLREEGCHEAQGYHYSKPLPAADFETFILGASAA</sequence>
<dbReference type="NCBIfam" id="TIGR00229">
    <property type="entry name" value="sensory_box"/>
    <property type="match status" value="1"/>
</dbReference>
<dbReference type="SMART" id="SM00267">
    <property type="entry name" value="GGDEF"/>
    <property type="match status" value="1"/>
</dbReference>
<evidence type="ECO:0000259" key="4">
    <source>
        <dbReference type="PROSITE" id="PS50883"/>
    </source>
</evidence>
<organism evidence="6 7">
    <name type="scientific">Herminiimonas arsenicoxydans</name>
    <dbReference type="NCBI Taxonomy" id="204773"/>
    <lineage>
        <taxon>Bacteria</taxon>
        <taxon>Pseudomonadati</taxon>
        <taxon>Pseudomonadota</taxon>
        <taxon>Betaproteobacteria</taxon>
        <taxon>Burkholderiales</taxon>
        <taxon>Oxalobacteraceae</taxon>
        <taxon>Herminiimonas</taxon>
    </lineage>
</organism>
<dbReference type="Proteomes" id="UP000006697">
    <property type="component" value="Chromosome"/>
</dbReference>
<dbReference type="InterPro" id="IPR043128">
    <property type="entry name" value="Rev_trsase/Diguanyl_cyclase"/>
</dbReference>
<accession>A4G4R7</accession>
<dbReference type="InterPro" id="IPR001610">
    <property type="entry name" value="PAC"/>
</dbReference>
<dbReference type="SUPFAM" id="SSF55073">
    <property type="entry name" value="Nucleotide cyclase"/>
    <property type="match status" value="1"/>
</dbReference>
<dbReference type="InterPro" id="IPR035919">
    <property type="entry name" value="EAL_sf"/>
</dbReference>
<dbReference type="KEGG" id="har:HEAR1331"/>
<dbReference type="STRING" id="204773.HEAR1331"/>
<dbReference type="InterPro" id="IPR000700">
    <property type="entry name" value="PAS-assoc_C"/>
</dbReference>
<dbReference type="InterPro" id="IPR052155">
    <property type="entry name" value="Biofilm_reg_signaling"/>
</dbReference>